<dbReference type="Proteomes" id="UP000243498">
    <property type="component" value="Unassembled WGS sequence"/>
</dbReference>
<name>A0A167BGR2_METRR</name>
<feature type="transmembrane region" description="Helical" evidence="1">
    <location>
        <begin position="62"/>
        <end position="82"/>
    </location>
</feature>
<keyword evidence="1" id="KW-0472">Membrane</keyword>
<comment type="caution">
    <text evidence="2">The sequence shown here is derived from an EMBL/GenBank/DDBJ whole genome shotgun (WGS) entry which is preliminary data.</text>
</comment>
<dbReference type="AlphaFoldDB" id="A0A167BGR2"/>
<keyword evidence="1" id="KW-1133">Transmembrane helix</keyword>
<sequence length="189" mass="20849">MASGAFFTPKKALLLAPFVSSTCSLLFAWDQNLFLTIFTSPELSDRVNPVLPGYWRVFFPRGLAQVVSLLGATTWTSVAALVCHGALLQRKGAWPWYVATAALAVGHLVFVPFVAPAIKYILDDEGGMSKERKLAEPGSRNVDMQERWLWFNRKTSLNLELNSQQPGKVLLDISRSTEIVGGATNLPIR</sequence>
<evidence type="ECO:0000313" key="2">
    <source>
        <dbReference type="EMBL" id="OAA40027.1"/>
    </source>
</evidence>
<organism evidence="2 3">
    <name type="scientific">Metarhizium rileyi (strain RCEF 4871)</name>
    <name type="common">Nomuraea rileyi</name>
    <dbReference type="NCBI Taxonomy" id="1649241"/>
    <lineage>
        <taxon>Eukaryota</taxon>
        <taxon>Fungi</taxon>
        <taxon>Dikarya</taxon>
        <taxon>Ascomycota</taxon>
        <taxon>Pezizomycotina</taxon>
        <taxon>Sordariomycetes</taxon>
        <taxon>Hypocreomycetidae</taxon>
        <taxon>Hypocreales</taxon>
        <taxon>Clavicipitaceae</taxon>
        <taxon>Metarhizium</taxon>
    </lineage>
</organism>
<accession>A0A167BGR2</accession>
<keyword evidence="1" id="KW-0812">Transmembrane</keyword>
<evidence type="ECO:0000313" key="3">
    <source>
        <dbReference type="Proteomes" id="UP000243498"/>
    </source>
</evidence>
<gene>
    <name evidence="2" type="ORF">NOR_06021</name>
</gene>
<dbReference type="OrthoDB" id="1523883at2759"/>
<proteinExistence type="predicted"/>
<dbReference type="STRING" id="1081105.A0A167BGR2"/>
<evidence type="ECO:0000256" key="1">
    <source>
        <dbReference type="SAM" id="Phobius"/>
    </source>
</evidence>
<keyword evidence="3" id="KW-1185">Reference proteome</keyword>
<protein>
    <submittedName>
        <fullName evidence="2">Uncharacterized protein</fullName>
    </submittedName>
</protein>
<reference evidence="2 3" key="1">
    <citation type="journal article" date="2016" name="Genome Biol. Evol.">
        <title>Divergent and convergent evolution of fungal pathogenicity.</title>
        <authorList>
            <person name="Shang Y."/>
            <person name="Xiao G."/>
            <person name="Zheng P."/>
            <person name="Cen K."/>
            <person name="Zhan S."/>
            <person name="Wang C."/>
        </authorList>
    </citation>
    <scope>NUCLEOTIDE SEQUENCE [LARGE SCALE GENOMIC DNA]</scope>
    <source>
        <strain evidence="2 3">RCEF 4871</strain>
    </source>
</reference>
<feature type="transmembrane region" description="Helical" evidence="1">
    <location>
        <begin position="94"/>
        <end position="115"/>
    </location>
</feature>
<dbReference type="EMBL" id="AZHC01000020">
    <property type="protein sequence ID" value="OAA40027.1"/>
    <property type="molecule type" value="Genomic_DNA"/>
</dbReference>